<evidence type="ECO:0000256" key="3">
    <source>
        <dbReference type="SAM" id="MobiDB-lite"/>
    </source>
</evidence>
<dbReference type="KEGG" id="ehx:EMIHUDRAFT_224168"/>
<dbReference type="RefSeq" id="XP_005791192.1">
    <property type="nucleotide sequence ID" value="XM_005791135.1"/>
</dbReference>
<evidence type="ECO:0000256" key="2">
    <source>
        <dbReference type="ARBA" id="ARBA00022679"/>
    </source>
</evidence>
<dbReference type="Gene3D" id="3.40.50.2000">
    <property type="entry name" value="Glycogen Phosphorylase B"/>
    <property type="match status" value="2"/>
</dbReference>
<dbReference type="eggNOG" id="KOG1192">
    <property type="taxonomic scope" value="Eukaryota"/>
</dbReference>
<keyword evidence="5" id="KW-1185">Reference proteome</keyword>
<dbReference type="EnsemblProtists" id="EOD38763">
    <property type="protein sequence ID" value="EOD38763"/>
    <property type="gene ID" value="EMIHUDRAFT_224168"/>
</dbReference>
<dbReference type="SUPFAM" id="SSF53756">
    <property type="entry name" value="UDP-Glycosyltransferase/glycogen phosphorylase"/>
    <property type="match status" value="1"/>
</dbReference>
<keyword evidence="2" id="KW-0808">Transferase</keyword>
<dbReference type="PANTHER" id="PTHR48043:SF145">
    <property type="entry name" value="FI06409P-RELATED"/>
    <property type="match status" value="1"/>
</dbReference>
<dbReference type="InterPro" id="IPR050271">
    <property type="entry name" value="UDP-glycosyltransferase"/>
</dbReference>
<sequence length="535" mass="56486">MADGKRFAFVFTTASGHTNPSLPIARLLVGRGHEVIYLSSAVFQTAIEGTGAAFVDETAVLTDLYHSGMDNFMLMFKGLVTEFGCETAPFVKQQLKVKNVIVERQLPGLIRFLKEASPPFDAVVYDPIMMNAAGIACLLLDLPAVALLTVAGPGAAEALYHDLAGKAGMRLEDLDREYHEDETNTGAIERMRARYPGIFLPGAHPYSLPMTHSYVGGRRAAALVTTIEPLCDTMSKEMAAALEELQIRFFYIGPSLDVEGAVRAGGFKSTKEEGGGVGEVEGAPSPTPLPPFRSDVGDTSGAALAAVREASALGAPVLYVSLGTVLTSDLPFNGWNSREKDGAREFGITGKQLVQSVLRAAFEEFGAPDEAEPARRGSVSDLACVCRGEPLLVCSTGPQPDALEGLTVPPNAVCRSYIPQVDLLSSGAVGMFVTHGGQNSFTESMANGVPLVVVPGFGDQPVNGRKAERLGLGVAVPRPQEDSAAVIEEYVRDLRQAMRGVLEGESYVAKARAMAEAIKGAGGAERAAEIVVGLA</sequence>
<dbReference type="AlphaFoldDB" id="A0A0D3KSM8"/>
<evidence type="ECO:0000313" key="5">
    <source>
        <dbReference type="Proteomes" id="UP000013827"/>
    </source>
</evidence>
<dbReference type="PaxDb" id="2903-EOD38763"/>
<accession>A0A0D3KSM8</accession>
<dbReference type="OMA" id="FTESMAN"/>
<dbReference type="Pfam" id="PF00201">
    <property type="entry name" value="UDPGT"/>
    <property type="match status" value="1"/>
</dbReference>
<dbReference type="InterPro" id="IPR002213">
    <property type="entry name" value="UDP_glucos_trans"/>
</dbReference>
<dbReference type="GeneID" id="17284033"/>
<organism evidence="4 5">
    <name type="scientific">Emiliania huxleyi (strain CCMP1516)</name>
    <dbReference type="NCBI Taxonomy" id="280463"/>
    <lineage>
        <taxon>Eukaryota</taxon>
        <taxon>Haptista</taxon>
        <taxon>Haptophyta</taxon>
        <taxon>Prymnesiophyceae</taxon>
        <taxon>Isochrysidales</taxon>
        <taxon>Noelaerhabdaceae</taxon>
        <taxon>Emiliania</taxon>
    </lineage>
</organism>
<proteinExistence type="predicted"/>
<evidence type="ECO:0000313" key="4">
    <source>
        <dbReference type="EnsemblProtists" id="EOD38763"/>
    </source>
</evidence>
<feature type="region of interest" description="Disordered" evidence="3">
    <location>
        <begin position="268"/>
        <end position="289"/>
    </location>
</feature>
<dbReference type="PANTHER" id="PTHR48043">
    <property type="entry name" value="EG:EG0003.4 PROTEIN-RELATED"/>
    <property type="match status" value="1"/>
</dbReference>
<dbReference type="GO" id="GO:0008194">
    <property type="term" value="F:UDP-glycosyltransferase activity"/>
    <property type="evidence" value="ECO:0007669"/>
    <property type="project" value="InterPro"/>
</dbReference>
<protein>
    <submittedName>
        <fullName evidence="4">Uncharacterized protein</fullName>
    </submittedName>
</protein>
<dbReference type="HOGENOM" id="CLU_572993_0_0_1"/>
<reference evidence="5" key="1">
    <citation type="journal article" date="2013" name="Nature">
        <title>Pan genome of the phytoplankton Emiliania underpins its global distribution.</title>
        <authorList>
            <person name="Read B.A."/>
            <person name="Kegel J."/>
            <person name="Klute M.J."/>
            <person name="Kuo A."/>
            <person name="Lefebvre S.C."/>
            <person name="Maumus F."/>
            <person name="Mayer C."/>
            <person name="Miller J."/>
            <person name="Monier A."/>
            <person name="Salamov A."/>
            <person name="Young J."/>
            <person name="Aguilar M."/>
            <person name="Claverie J.M."/>
            <person name="Frickenhaus S."/>
            <person name="Gonzalez K."/>
            <person name="Herman E.K."/>
            <person name="Lin Y.C."/>
            <person name="Napier J."/>
            <person name="Ogata H."/>
            <person name="Sarno A.F."/>
            <person name="Shmutz J."/>
            <person name="Schroeder D."/>
            <person name="de Vargas C."/>
            <person name="Verret F."/>
            <person name="von Dassow P."/>
            <person name="Valentin K."/>
            <person name="Van de Peer Y."/>
            <person name="Wheeler G."/>
            <person name="Dacks J.B."/>
            <person name="Delwiche C.F."/>
            <person name="Dyhrman S.T."/>
            <person name="Glockner G."/>
            <person name="John U."/>
            <person name="Richards T."/>
            <person name="Worden A.Z."/>
            <person name="Zhang X."/>
            <person name="Grigoriev I.V."/>
            <person name="Allen A.E."/>
            <person name="Bidle K."/>
            <person name="Borodovsky M."/>
            <person name="Bowler C."/>
            <person name="Brownlee C."/>
            <person name="Cock J.M."/>
            <person name="Elias M."/>
            <person name="Gladyshev V.N."/>
            <person name="Groth M."/>
            <person name="Guda C."/>
            <person name="Hadaegh A."/>
            <person name="Iglesias-Rodriguez M.D."/>
            <person name="Jenkins J."/>
            <person name="Jones B.M."/>
            <person name="Lawson T."/>
            <person name="Leese F."/>
            <person name="Lindquist E."/>
            <person name="Lobanov A."/>
            <person name="Lomsadze A."/>
            <person name="Malik S.B."/>
            <person name="Marsh M.E."/>
            <person name="Mackinder L."/>
            <person name="Mock T."/>
            <person name="Mueller-Roeber B."/>
            <person name="Pagarete A."/>
            <person name="Parker M."/>
            <person name="Probert I."/>
            <person name="Quesneville H."/>
            <person name="Raines C."/>
            <person name="Rensing S.A."/>
            <person name="Riano-Pachon D.M."/>
            <person name="Richier S."/>
            <person name="Rokitta S."/>
            <person name="Shiraiwa Y."/>
            <person name="Soanes D.M."/>
            <person name="van der Giezen M."/>
            <person name="Wahlund T.M."/>
            <person name="Williams B."/>
            <person name="Wilson W."/>
            <person name="Wolfe G."/>
            <person name="Wurch L.L."/>
        </authorList>
    </citation>
    <scope>NUCLEOTIDE SEQUENCE</scope>
</reference>
<dbReference type="CDD" id="cd03784">
    <property type="entry name" value="GT1_Gtf-like"/>
    <property type="match status" value="1"/>
</dbReference>
<keyword evidence="1" id="KW-0328">Glycosyltransferase</keyword>
<evidence type="ECO:0000256" key="1">
    <source>
        <dbReference type="ARBA" id="ARBA00022676"/>
    </source>
</evidence>
<reference evidence="4" key="2">
    <citation type="submission" date="2024-10" db="UniProtKB">
        <authorList>
            <consortium name="EnsemblProtists"/>
        </authorList>
    </citation>
    <scope>IDENTIFICATION</scope>
</reference>
<name>A0A0D3KSM8_EMIH1</name>
<dbReference type="Proteomes" id="UP000013827">
    <property type="component" value="Unassembled WGS sequence"/>
</dbReference>